<accession>A0AAE3CJ44</accession>
<dbReference type="PANTHER" id="PTHR43071">
    <property type="entry name" value="2-AMINO-4-HYDROXY-6-HYDROXYMETHYLDIHYDROPTERIDINE PYROPHOSPHOKINASE"/>
    <property type="match status" value="1"/>
</dbReference>
<evidence type="ECO:0000256" key="9">
    <source>
        <dbReference type="ARBA" id="ARBA00022909"/>
    </source>
</evidence>
<evidence type="ECO:0000256" key="6">
    <source>
        <dbReference type="ARBA" id="ARBA00022741"/>
    </source>
</evidence>
<evidence type="ECO:0000256" key="10">
    <source>
        <dbReference type="ARBA" id="ARBA00029409"/>
    </source>
</evidence>
<sequence>MIAWVGIGSNLQDPRVQVARARAALAALPQSRLDWVSQDYLSEPIGGVAQPPFVNAVARLETFLSPKDLLQALHSIEEQAGRQRTLELVWGPRVLDLDLLVYGDLRSEEPGLRLPHPQIAHRAFVLQPMADYDPGLMIPGLGTIAQLLPAVADQRLAPVPSPTEPGSAEVRRSC</sequence>
<name>A0AAE3CJ44_9PROT</name>
<feature type="domain" description="7,8-dihydro-6-hydroxymethylpterin-pyrophosphokinase" evidence="13">
    <location>
        <begin position="5"/>
        <end position="133"/>
    </location>
</feature>
<dbReference type="Gene3D" id="3.30.70.560">
    <property type="entry name" value="7,8-Dihydro-6-hydroxymethylpterin-pyrophosphokinase HPPK"/>
    <property type="match status" value="1"/>
</dbReference>
<comment type="pathway">
    <text evidence="1">Cofactor biosynthesis; tetrahydrofolate biosynthesis; 2-amino-4-hydroxy-6-hydroxymethyl-7,8-dihydropteridine diphosphate from 7,8-dihydroneopterin triphosphate: step 4/4.</text>
</comment>
<keyword evidence="7" id="KW-0418">Kinase</keyword>
<evidence type="ECO:0000256" key="8">
    <source>
        <dbReference type="ARBA" id="ARBA00022840"/>
    </source>
</evidence>
<evidence type="ECO:0000256" key="1">
    <source>
        <dbReference type="ARBA" id="ARBA00005051"/>
    </source>
</evidence>
<evidence type="ECO:0000256" key="4">
    <source>
        <dbReference type="ARBA" id="ARBA00016218"/>
    </source>
</evidence>
<dbReference type="NCBIfam" id="TIGR01498">
    <property type="entry name" value="folK"/>
    <property type="match status" value="1"/>
</dbReference>
<evidence type="ECO:0000256" key="7">
    <source>
        <dbReference type="ARBA" id="ARBA00022777"/>
    </source>
</evidence>
<evidence type="ECO:0000313" key="14">
    <source>
        <dbReference type="EMBL" id="MBU2787473.1"/>
    </source>
</evidence>
<comment type="caution">
    <text evidence="14">The sequence shown here is derived from an EMBL/GenBank/DDBJ whole genome shotgun (WGS) entry which is preliminary data.</text>
</comment>
<proteinExistence type="inferred from homology"/>
<dbReference type="EC" id="2.7.6.3" evidence="3"/>
<dbReference type="CDD" id="cd00483">
    <property type="entry name" value="HPPK"/>
    <property type="match status" value="1"/>
</dbReference>
<evidence type="ECO:0000259" key="13">
    <source>
        <dbReference type="Pfam" id="PF01288"/>
    </source>
</evidence>
<protein>
    <recommendedName>
        <fullName evidence="4">2-amino-4-hydroxy-6-hydroxymethyldihydropteridine pyrophosphokinase</fullName>
        <ecNumber evidence="3">2.7.6.3</ecNumber>
    </recommendedName>
    <alternativeName>
        <fullName evidence="11">6-hydroxymethyl-7,8-dihydropterin pyrophosphokinase</fullName>
    </alternativeName>
    <alternativeName>
        <fullName evidence="12">7,8-dihydro-6-hydroxymethylpterin-pyrophosphokinase</fullName>
    </alternativeName>
</protein>
<dbReference type="GO" id="GO:0003848">
    <property type="term" value="F:2-amino-4-hydroxy-6-hydroxymethyldihydropteridine diphosphokinase activity"/>
    <property type="evidence" value="ECO:0007669"/>
    <property type="project" value="UniProtKB-EC"/>
</dbReference>
<comment type="similarity">
    <text evidence="2">Belongs to the HPPK family.</text>
</comment>
<dbReference type="GO" id="GO:0016301">
    <property type="term" value="F:kinase activity"/>
    <property type="evidence" value="ECO:0007669"/>
    <property type="project" value="UniProtKB-KW"/>
</dbReference>
<keyword evidence="15" id="KW-1185">Reference proteome</keyword>
<dbReference type="EMBL" id="JAAXYO010000039">
    <property type="protein sequence ID" value="MBU2787473.1"/>
    <property type="molecule type" value="Genomic_DNA"/>
</dbReference>
<evidence type="ECO:0000256" key="11">
    <source>
        <dbReference type="ARBA" id="ARBA00029766"/>
    </source>
</evidence>
<evidence type="ECO:0000313" key="15">
    <source>
        <dbReference type="Proteomes" id="UP001197378"/>
    </source>
</evidence>
<evidence type="ECO:0000256" key="2">
    <source>
        <dbReference type="ARBA" id="ARBA00005810"/>
    </source>
</evidence>
<evidence type="ECO:0000256" key="12">
    <source>
        <dbReference type="ARBA" id="ARBA00033413"/>
    </source>
</evidence>
<evidence type="ECO:0000256" key="5">
    <source>
        <dbReference type="ARBA" id="ARBA00022679"/>
    </source>
</evidence>
<dbReference type="GO" id="GO:0005524">
    <property type="term" value="F:ATP binding"/>
    <property type="evidence" value="ECO:0007669"/>
    <property type="project" value="UniProtKB-KW"/>
</dbReference>
<keyword evidence="6" id="KW-0547">Nucleotide-binding</keyword>
<comment type="function">
    <text evidence="10">Catalyzes the transfer of pyrophosphate from adenosine triphosphate (ATP) to 6-hydroxymethyl-7,8-dihydropterin, an enzymatic step in folate biosynthesis pathway.</text>
</comment>
<organism evidence="14 15">
    <name type="scientific">Igneacidithiobacillus copahuensis</name>
    <dbReference type="NCBI Taxonomy" id="2724909"/>
    <lineage>
        <taxon>Bacteria</taxon>
        <taxon>Pseudomonadati</taxon>
        <taxon>Pseudomonadota</taxon>
        <taxon>Acidithiobacillia</taxon>
        <taxon>Acidithiobacillales</taxon>
        <taxon>Acidithiobacillaceae</taxon>
        <taxon>Igneacidithiobacillus</taxon>
    </lineage>
</organism>
<reference evidence="14" key="1">
    <citation type="journal article" date="2021" name="ISME J.">
        <title>Genomic evolution of the class Acidithiobacillia: deep-branching Proteobacteria living in extreme acidic conditions.</title>
        <authorList>
            <person name="Moya-Beltran A."/>
            <person name="Beard S."/>
            <person name="Rojas-Villalobos C."/>
            <person name="Issotta F."/>
            <person name="Gallardo Y."/>
            <person name="Ulloa R."/>
            <person name="Giaveno A."/>
            <person name="Degli Esposti M."/>
            <person name="Johnson D.B."/>
            <person name="Quatrini R."/>
        </authorList>
    </citation>
    <scope>NUCLEOTIDE SEQUENCE</scope>
    <source>
        <strain evidence="14">VAN18-1</strain>
    </source>
</reference>
<keyword evidence="5 14" id="KW-0808">Transferase</keyword>
<gene>
    <name evidence="14" type="primary">folK</name>
    <name evidence="14" type="ORF">HFQ13_04480</name>
</gene>
<dbReference type="Pfam" id="PF01288">
    <property type="entry name" value="HPPK"/>
    <property type="match status" value="1"/>
</dbReference>
<dbReference type="InterPro" id="IPR000550">
    <property type="entry name" value="Hppk"/>
</dbReference>
<dbReference type="InterPro" id="IPR035907">
    <property type="entry name" value="Hppk_sf"/>
</dbReference>
<keyword evidence="9" id="KW-0289">Folate biosynthesis</keyword>
<dbReference type="SUPFAM" id="SSF55083">
    <property type="entry name" value="6-hydroxymethyl-7,8-dihydropterin pyrophosphokinase, HPPK"/>
    <property type="match status" value="1"/>
</dbReference>
<keyword evidence="8" id="KW-0067">ATP-binding</keyword>
<evidence type="ECO:0000256" key="3">
    <source>
        <dbReference type="ARBA" id="ARBA00013253"/>
    </source>
</evidence>
<dbReference type="GO" id="GO:0046656">
    <property type="term" value="P:folic acid biosynthetic process"/>
    <property type="evidence" value="ECO:0007669"/>
    <property type="project" value="UniProtKB-KW"/>
</dbReference>
<dbReference type="Proteomes" id="UP001197378">
    <property type="component" value="Unassembled WGS sequence"/>
</dbReference>
<dbReference type="AlphaFoldDB" id="A0AAE3CJ44"/>
<dbReference type="PANTHER" id="PTHR43071:SF1">
    <property type="entry name" value="2-AMINO-4-HYDROXY-6-HYDROXYMETHYLDIHYDROPTERIDINE PYROPHOSPHOKINASE"/>
    <property type="match status" value="1"/>
</dbReference>